<dbReference type="Proteomes" id="UP000077623">
    <property type="component" value="Unassembled WGS sequence"/>
</dbReference>
<feature type="coiled-coil region" evidence="1">
    <location>
        <begin position="274"/>
        <end position="305"/>
    </location>
</feature>
<dbReference type="AlphaFoldDB" id="A0A1A9QFZ9"/>
<gene>
    <name evidence="2" type="ORF">A6V39_01000</name>
</gene>
<comment type="caution">
    <text evidence="2">The sequence shown here is derived from an EMBL/GenBank/DDBJ whole genome shotgun (WGS) entry which is preliminary data.</text>
</comment>
<evidence type="ECO:0000313" key="3">
    <source>
        <dbReference type="Proteomes" id="UP000077623"/>
    </source>
</evidence>
<evidence type="ECO:0000256" key="1">
    <source>
        <dbReference type="SAM" id="Coils"/>
    </source>
</evidence>
<protein>
    <submittedName>
        <fullName evidence="2">Uncharacterized protein</fullName>
    </submittedName>
</protein>
<reference evidence="3" key="1">
    <citation type="submission" date="2016-04" db="EMBL/GenBank/DDBJ databases">
        <authorList>
            <person name="Quiroz-Castaneda R.E."/>
            <person name="Martinez-Ocampo F."/>
        </authorList>
    </citation>
    <scope>NUCLEOTIDE SEQUENCE [LARGE SCALE GENOMIC DNA]</scope>
    <source>
        <strain evidence="3">INIFAP01</strain>
    </source>
</reference>
<name>A0A1A9QFZ9_9MOLU</name>
<accession>A0A1A9QFZ9</accession>
<organism evidence="2 3">
    <name type="scientific">Candidatus Mycoplasma haematobovis</name>
    <dbReference type="NCBI Taxonomy" id="432608"/>
    <lineage>
        <taxon>Bacteria</taxon>
        <taxon>Bacillati</taxon>
        <taxon>Mycoplasmatota</taxon>
        <taxon>Mollicutes</taxon>
        <taxon>Mycoplasmataceae</taxon>
        <taxon>Mycoplasma</taxon>
    </lineage>
</organism>
<dbReference type="STRING" id="432608.A6V39_01000"/>
<keyword evidence="3" id="KW-1185">Reference proteome</keyword>
<keyword evidence="1" id="KW-0175">Coiled coil</keyword>
<evidence type="ECO:0000313" key="2">
    <source>
        <dbReference type="EMBL" id="OAL10630.1"/>
    </source>
</evidence>
<sequence>MQLSLSGSFLTPTFNLKPVLFVVLSTISSASLYSSLSSDSSEGKQKIKEILSKVSGPLNIATEYIGGGVSKLFTSLSNWAKIVVNQKDKVSEWVSGNPTVQKVASGAKIIFSNLKQWSETAVKFAKDILPSFLKEWKQIKEILSKYVPIVWNSLSVISDFFKANTGGDTPLIAKLFEAVGHEKFGDFTSAIGDIAKNNGKVLSDLSGQEAGDILSAFKSEPDKTVEVMKEFGKEGVIKGKDDLMSSLKTYSLIGKIKEVKKRATELIGKGAGMSPEEKKEAKEVFDNLQKLQRELQSTIASAKKQLGLSK</sequence>
<proteinExistence type="predicted"/>
<dbReference type="RefSeq" id="WP_187149866.1">
    <property type="nucleotide sequence ID" value="NZ_LWUJ01000010.1"/>
</dbReference>
<dbReference type="EMBL" id="LWUJ01000010">
    <property type="protein sequence ID" value="OAL10630.1"/>
    <property type="molecule type" value="Genomic_DNA"/>
</dbReference>